<dbReference type="RefSeq" id="WP_271024682.1">
    <property type="nucleotide sequence ID" value="NZ_JAQIEY010000019.1"/>
</dbReference>
<feature type="region of interest" description="Disordered" evidence="1">
    <location>
        <begin position="84"/>
        <end position="114"/>
    </location>
</feature>
<comment type="caution">
    <text evidence="2">The sequence shown here is derived from an EMBL/GenBank/DDBJ whole genome shotgun (WGS) entry which is preliminary data.</text>
</comment>
<reference evidence="2" key="1">
    <citation type="submission" date="2023-01" db="EMBL/GenBank/DDBJ databases">
        <title>Sequencing of the bacterial strains from artisanal fermented milk Matsoni.</title>
        <authorList>
            <person name="Rozman V."/>
            <person name="Accetto T."/>
            <person name="Bogovic Matijasic B."/>
        </authorList>
    </citation>
    <scope>NUCLEOTIDE SEQUENCE</scope>
    <source>
        <strain evidence="2">Lbl333</strain>
    </source>
</reference>
<dbReference type="AlphaFoldDB" id="A0AAW5YYG4"/>
<gene>
    <name evidence="2" type="ORF">PF586_06865</name>
</gene>
<accession>A0AAW5YYG4</accession>
<evidence type="ECO:0000256" key="1">
    <source>
        <dbReference type="SAM" id="MobiDB-lite"/>
    </source>
</evidence>
<protein>
    <submittedName>
        <fullName evidence="2">Uncharacterized protein</fullName>
    </submittedName>
</protein>
<evidence type="ECO:0000313" key="3">
    <source>
        <dbReference type="Proteomes" id="UP001210502"/>
    </source>
</evidence>
<sequence>MTGNVRHINHKKERWRYYHVFSPGQVLRRVHVAEVDRTLWFNLSDGNFIHIIEPDGLEGGVPIVITRTVSYIYDNMQTGYDVNGNPICHRKRRRGREHSPLLGAKIVKKERKKK</sequence>
<proteinExistence type="predicted"/>
<organism evidence="2 3">
    <name type="scientific">Lactobacillus delbrueckii</name>
    <dbReference type="NCBI Taxonomy" id="1584"/>
    <lineage>
        <taxon>Bacteria</taxon>
        <taxon>Bacillati</taxon>
        <taxon>Bacillota</taxon>
        <taxon>Bacilli</taxon>
        <taxon>Lactobacillales</taxon>
        <taxon>Lactobacillaceae</taxon>
        <taxon>Lactobacillus</taxon>
    </lineage>
</organism>
<dbReference type="Proteomes" id="UP001210502">
    <property type="component" value="Unassembled WGS sequence"/>
</dbReference>
<evidence type="ECO:0000313" key="2">
    <source>
        <dbReference type="EMBL" id="MDA3768178.1"/>
    </source>
</evidence>
<name>A0AAW5YYG4_9LACO</name>
<dbReference type="EMBL" id="JAQIEY010000019">
    <property type="protein sequence ID" value="MDA3768178.1"/>
    <property type="molecule type" value="Genomic_DNA"/>
</dbReference>